<dbReference type="Proteomes" id="UP001243330">
    <property type="component" value="Unassembled WGS sequence"/>
</dbReference>
<reference evidence="1" key="1">
    <citation type="submission" date="2023-01" db="EMBL/GenBank/DDBJ databases">
        <title>Colletotrichum chrysophilum M932 genome sequence.</title>
        <authorList>
            <person name="Baroncelli R."/>
        </authorList>
    </citation>
    <scope>NUCLEOTIDE SEQUENCE</scope>
    <source>
        <strain evidence="1">M932</strain>
    </source>
</reference>
<accession>A0AAD9ALL8</accession>
<comment type="caution">
    <text evidence="1">The sequence shown here is derived from an EMBL/GenBank/DDBJ whole genome shotgun (WGS) entry which is preliminary data.</text>
</comment>
<evidence type="ECO:0000313" key="1">
    <source>
        <dbReference type="EMBL" id="KAK1849067.1"/>
    </source>
</evidence>
<dbReference type="AlphaFoldDB" id="A0AAD9ALL8"/>
<name>A0AAD9ALL8_9PEZI</name>
<evidence type="ECO:0000313" key="2">
    <source>
        <dbReference type="Proteomes" id="UP001243330"/>
    </source>
</evidence>
<proteinExistence type="predicted"/>
<sequence>MFNLSDDSASGSHTAVSTPELPKLPYEIFLLLVKAFLKSAHAEFSIDPASWQLECEPVRRRHIPIPEVYYIDDCDDDGDDMRGKRFSLLRGVSQVDLRSRRMVNHWFPRLAFLEHGIYHAHRFTHVCAKVDVFLFSAPLHIPHFEPRFLDLLRLLEHVHFVDGDFDLESLSVMPSLKSVSFPKAIDTMGPHEHGKSSFAQEPHARVFSPPQWVAIRESSSIWEKGVRLFVNPCGSWYSRDWQLAELFYLPASAGKRDAVRILRSPSAKMEGPRLPYEIYLLIVDAFLDFAYTEFSAKPGLWRPKSEPQCGTDSLVFPRQMYLPPRLVLNSDGGQIRLRHRLLRGISQTDIASQKKVNQRFPKFPYKDHWTNHDYIDYPGFAHVCPSVDIFEHDWEPTYTTKPSLRSLSQPAPDNLGLLRAIENIQLHAWCGTDPGLPSFLSALPNLRTVSFVWQPPGPYGPPAANPSFHAHKDPPAVYETHSRIVEITEWWKIIRQCSFAWEKGVRLFHCYHEDCEWPGHWPSDELLFDPTLGEFPFRTRQFVADCNDCLDALPRYSLRERSARQLPLLSLGIFPVVDDVFAVDHRILP</sequence>
<organism evidence="1 2">
    <name type="scientific">Colletotrichum chrysophilum</name>
    <dbReference type="NCBI Taxonomy" id="1836956"/>
    <lineage>
        <taxon>Eukaryota</taxon>
        <taxon>Fungi</taxon>
        <taxon>Dikarya</taxon>
        <taxon>Ascomycota</taxon>
        <taxon>Pezizomycotina</taxon>
        <taxon>Sordariomycetes</taxon>
        <taxon>Hypocreomycetidae</taxon>
        <taxon>Glomerellales</taxon>
        <taxon>Glomerellaceae</taxon>
        <taxon>Colletotrichum</taxon>
        <taxon>Colletotrichum gloeosporioides species complex</taxon>
    </lineage>
</organism>
<keyword evidence="2" id="KW-1185">Reference proteome</keyword>
<dbReference type="EMBL" id="JAQOWY010000154">
    <property type="protein sequence ID" value="KAK1849067.1"/>
    <property type="molecule type" value="Genomic_DNA"/>
</dbReference>
<protein>
    <submittedName>
        <fullName evidence="1">Uncharacterized protein</fullName>
    </submittedName>
</protein>
<gene>
    <name evidence="1" type="ORF">CCHR01_08333</name>
</gene>